<dbReference type="Pfam" id="PF01504">
    <property type="entry name" value="PIP5K"/>
    <property type="match status" value="1"/>
</dbReference>
<dbReference type="AlphaFoldDB" id="A0A1W0AAQ5"/>
<evidence type="ECO:0000256" key="1">
    <source>
        <dbReference type="ARBA" id="ARBA00022741"/>
    </source>
</evidence>
<evidence type="ECO:0000256" key="3">
    <source>
        <dbReference type="PROSITE-ProRule" id="PRU00781"/>
    </source>
</evidence>
<dbReference type="GO" id="GO:0005524">
    <property type="term" value="F:ATP binding"/>
    <property type="evidence" value="ECO:0007669"/>
    <property type="project" value="UniProtKB-UniRule"/>
</dbReference>
<dbReference type="SUPFAM" id="SSF56104">
    <property type="entry name" value="SAICAR synthase-like"/>
    <property type="match status" value="1"/>
</dbReference>
<dbReference type="GO" id="GO:0010008">
    <property type="term" value="C:endosome membrane"/>
    <property type="evidence" value="ECO:0007669"/>
    <property type="project" value="TreeGrafter"/>
</dbReference>
<dbReference type="InterPro" id="IPR002498">
    <property type="entry name" value="PInositol-4-P-4/5-kinase_core"/>
</dbReference>
<dbReference type="STRING" id="74557.A0A1W0AAQ5"/>
<keyword evidence="1 3" id="KW-0547">Nucleotide-binding</keyword>
<dbReference type="OrthoDB" id="158357at2759"/>
<evidence type="ECO:0000256" key="2">
    <source>
        <dbReference type="ARBA" id="ARBA00022840"/>
    </source>
</evidence>
<dbReference type="SMART" id="SM00330">
    <property type="entry name" value="PIPKc"/>
    <property type="match status" value="1"/>
</dbReference>
<protein>
    <submittedName>
        <fullName evidence="7">Phosphatidylinositol-4-phosphate-5-kinase (PI-PIPK-B)</fullName>
    </submittedName>
</protein>
<dbReference type="Pfam" id="PF00169">
    <property type="entry name" value="PH"/>
    <property type="match status" value="1"/>
</dbReference>
<reference evidence="7 8" key="1">
    <citation type="journal article" date="2014" name="Genome Biol. Evol.">
        <title>The secreted proteins of Achlya hypogyna and Thraustotheca clavata identify the ancestral oomycete secretome and reveal gene acquisitions by horizontal gene transfer.</title>
        <authorList>
            <person name="Misner I."/>
            <person name="Blouin N."/>
            <person name="Leonard G."/>
            <person name="Richards T.A."/>
            <person name="Lane C.E."/>
        </authorList>
    </citation>
    <scope>NUCLEOTIDE SEQUENCE [LARGE SCALE GENOMIC DNA]</scope>
    <source>
        <strain evidence="7 8">ATCC 34112</strain>
    </source>
</reference>
<keyword evidence="3 7" id="KW-0418">Kinase</keyword>
<evidence type="ECO:0000259" key="6">
    <source>
        <dbReference type="PROSITE" id="PS51455"/>
    </source>
</evidence>
<feature type="region of interest" description="Disordered" evidence="4">
    <location>
        <begin position="503"/>
        <end position="542"/>
    </location>
</feature>
<dbReference type="EMBL" id="JNBS01000256">
    <property type="protein sequence ID" value="OQS07278.1"/>
    <property type="molecule type" value="Genomic_DNA"/>
</dbReference>
<dbReference type="Gene3D" id="2.30.29.30">
    <property type="entry name" value="Pleckstrin-homology domain (PH domain)/Phosphotyrosine-binding domain (PTB)"/>
    <property type="match status" value="1"/>
</dbReference>
<dbReference type="PANTHER" id="PTHR45748:SF7">
    <property type="entry name" value="1-PHOSPHATIDYLINOSITOL 3-PHOSPHATE 5-KINASE-RELATED"/>
    <property type="match status" value="1"/>
</dbReference>
<feature type="domain" description="PIPK" evidence="6">
    <location>
        <begin position="591"/>
        <end position="915"/>
    </location>
</feature>
<dbReference type="PROSITE" id="PS51455">
    <property type="entry name" value="PIPK"/>
    <property type="match status" value="1"/>
</dbReference>
<gene>
    <name evidence="7" type="ORF">THRCLA_00723</name>
</gene>
<dbReference type="InterPro" id="IPR027484">
    <property type="entry name" value="PInositol-4-P-5-kinase_N"/>
</dbReference>
<proteinExistence type="predicted"/>
<feature type="domain" description="PH" evidence="5">
    <location>
        <begin position="190"/>
        <end position="292"/>
    </location>
</feature>
<evidence type="ECO:0000256" key="4">
    <source>
        <dbReference type="SAM" id="MobiDB-lite"/>
    </source>
</evidence>
<name>A0A1W0AAQ5_9STRA</name>
<sequence>MEVERIPRLWSEEGMETVVEEVFEVQTIHPYKFPIEWRTDTRRWLDRTGNIPISLFCTFPTTFNPAADNEMGDEQKHYWRWNHPWVVDPTYTTCDVDGWTYGTSISAINKHLAKGTSRSKRHPQDFVRRRRWIRMRIKLTTCQLPKSQHTYDEDTRYYRSLRVDSMLSHMLHCRSTPINHMQNMTFDKKNIVMEGWLGKCGSYSHTWKLRYFILRDDFNTLVYLKDLNSLLQLGQVYINGHTSVFAIKHPPNSKLRNQFAFEILNGKTRLRLNAPSAPTRSDWMAAISSMIINRRSSFMMGDGDEIPLADGSFHKNKPKAWQPYSLIVSSTIREMPHNTYVETCYVPLVRRLEKVFSVAKAYVIELLTELVDTSNKALEDSRIQKLVAEGILIPEDNAPGAEKLRSQAITAFDRFESDIKNLQSTHSLLEINRVKEELYQECSKIIESMFSFQSTTSTRVVNAKRAQAAANRRNTIPAQWTNPPQITTRPEQDDEMSLIATRLSSSTLSSSTRSSSDAKPMVVSQKREDQESFISQTSHKHHKKDIRQRLREIFDDRVMHLEKGVKDTIVWVHENDFGSLIAYTLLSSMYVQQLEASCQAINVAEELIASTNCMNKATALQILNTSFPNHFKCHVVLRQTNNENTLSSELSHHGEIEDDSHNICCMVYFATQFHALRQICRPGNRAYVESICQSAAFATSGGKSGAMFNLAHDRRFILKGVTAAEFNMFIDFAPEYFKYLSKCFENNEPSCLAKILGAYKLKIPSQGGKWNHVIVMENSNFGFTATQMYDLKGVMRRRYLDPNDVSNDLQTRVLPDGNFMDRIPVPIREDELAVFSEAVARDVEFLVNVDVIDYSLLLSFDDNTRELRASVIDYLHQYDFLKKVESSAKTMYTTPTVIPPEAYERRFLDAMHRYFVGIPDTVILRNGSDPQIRPLSGKRHIRALSDRSNGDQVVLVGAKSHNEVAEDR</sequence>
<dbReference type="CDD" id="cd17300">
    <property type="entry name" value="PIPKc_PIKfyve"/>
    <property type="match status" value="1"/>
</dbReference>
<keyword evidence="2 3" id="KW-0067">ATP-binding</keyword>
<dbReference type="GO" id="GO:0046854">
    <property type="term" value="P:phosphatidylinositol phosphate biosynthetic process"/>
    <property type="evidence" value="ECO:0007669"/>
    <property type="project" value="TreeGrafter"/>
</dbReference>
<comment type="caution">
    <text evidence="7">The sequence shown here is derived from an EMBL/GenBank/DDBJ whole genome shotgun (WGS) entry which is preliminary data.</text>
</comment>
<dbReference type="InterPro" id="IPR011993">
    <property type="entry name" value="PH-like_dom_sf"/>
</dbReference>
<evidence type="ECO:0000313" key="8">
    <source>
        <dbReference type="Proteomes" id="UP000243217"/>
    </source>
</evidence>
<dbReference type="InterPro" id="IPR027483">
    <property type="entry name" value="PInositol-4-P-4/5-kinase_C_sf"/>
</dbReference>
<dbReference type="GO" id="GO:0000285">
    <property type="term" value="F:1-phosphatidylinositol-3-phosphate 5-kinase activity"/>
    <property type="evidence" value="ECO:0007669"/>
    <property type="project" value="InterPro"/>
</dbReference>
<dbReference type="PROSITE" id="PS50003">
    <property type="entry name" value="PH_DOMAIN"/>
    <property type="match status" value="1"/>
</dbReference>
<dbReference type="Proteomes" id="UP000243217">
    <property type="component" value="Unassembled WGS sequence"/>
</dbReference>
<dbReference type="InterPro" id="IPR044769">
    <property type="entry name" value="PIKfyve_PIPKc"/>
</dbReference>
<organism evidence="7 8">
    <name type="scientific">Thraustotheca clavata</name>
    <dbReference type="NCBI Taxonomy" id="74557"/>
    <lineage>
        <taxon>Eukaryota</taxon>
        <taxon>Sar</taxon>
        <taxon>Stramenopiles</taxon>
        <taxon>Oomycota</taxon>
        <taxon>Saprolegniomycetes</taxon>
        <taxon>Saprolegniales</taxon>
        <taxon>Achlyaceae</taxon>
        <taxon>Thraustotheca</taxon>
    </lineage>
</organism>
<dbReference type="Gene3D" id="3.30.810.10">
    <property type="entry name" value="2-Layer Sandwich"/>
    <property type="match status" value="1"/>
</dbReference>
<dbReference type="Gene3D" id="3.30.800.10">
    <property type="entry name" value="Phosphatidylinositol Phosphate Kinase II Beta"/>
    <property type="match status" value="1"/>
</dbReference>
<dbReference type="PANTHER" id="PTHR45748">
    <property type="entry name" value="1-PHOSPHATIDYLINOSITOL 3-PHOSPHATE 5-KINASE-RELATED"/>
    <property type="match status" value="1"/>
</dbReference>
<accession>A0A1W0AAQ5</accession>
<keyword evidence="8" id="KW-1185">Reference proteome</keyword>
<dbReference type="SUPFAM" id="SSF50729">
    <property type="entry name" value="PH domain-like"/>
    <property type="match status" value="1"/>
</dbReference>
<dbReference type="SMART" id="SM00233">
    <property type="entry name" value="PH"/>
    <property type="match status" value="1"/>
</dbReference>
<dbReference type="InterPro" id="IPR001849">
    <property type="entry name" value="PH_domain"/>
</dbReference>
<evidence type="ECO:0000259" key="5">
    <source>
        <dbReference type="PROSITE" id="PS50003"/>
    </source>
</evidence>
<keyword evidence="3" id="KW-0808">Transferase</keyword>
<evidence type="ECO:0000313" key="7">
    <source>
        <dbReference type="EMBL" id="OQS07278.1"/>
    </source>
</evidence>
<feature type="compositionally biased region" description="Low complexity" evidence="4">
    <location>
        <begin position="503"/>
        <end position="515"/>
    </location>
</feature>